<organism evidence="2 3">
    <name type="scientific">Streptomyces galilaeus</name>
    <dbReference type="NCBI Taxonomy" id="33899"/>
    <lineage>
        <taxon>Bacteria</taxon>
        <taxon>Bacillati</taxon>
        <taxon>Actinomycetota</taxon>
        <taxon>Actinomycetes</taxon>
        <taxon>Kitasatosporales</taxon>
        <taxon>Streptomycetaceae</taxon>
        <taxon>Streptomyces</taxon>
    </lineage>
</organism>
<protein>
    <submittedName>
        <fullName evidence="2">DUF1876 domain-containing protein</fullName>
    </submittedName>
</protein>
<dbReference type="RefSeq" id="WP_369280541.1">
    <property type="nucleotide sequence ID" value="NZ_JBJVMW010000037.1"/>
</dbReference>
<evidence type="ECO:0000313" key="3">
    <source>
        <dbReference type="Proteomes" id="UP001631993"/>
    </source>
</evidence>
<comment type="caution">
    <text evidence="2">The sequence shown here is derived from an EMBL/GenBank/DDBJ whole genome shotgun (WGS) entry which is preliminary data.</text>
</comment>
<feature type="compositionally biased region" description="Basic and acidic residues" evidence="1">
    <location>
        <begin position="86"/>
        <end position="97"/>
    </location>
</feature>
<accession>A0ABW9IVH2</accession>
<dbReference type="Pfam" id="PF08962">
    <property type="entry name" value="Rv2632c-like"/>
    <property type="match status" value="1"/>
</dbReference>
<gene>
    <name evidence="2" type="ORF">ACKI1S_40735</name>
</gene>
<reference evidence="2 3" key="1">
    <citation type="submission" date="2024-12" db="EMBL/GenBank/DDBJ databases">
        <title>Forecasting of Potato common scab and diversities of Pathogenic streptomyces spp. in china.</title>
        <authorList>
            <person name="Handique U."/>
            <person name="Wu J."/>
        </authorList>
    </citation>
    <scope>NUCLEOTIDE SEQUENCE [LARGE SCALE GENOMIC DNA]</scope>
    <source>
        <strain evidence="2 3">ZRIMU1585</strain>
    </source>
</reference>
<dbReference type="Proteomes" id="UP001631993">
    <property type="component" value="Unassembled WGS sequence"/>
</dbReference>
<evidence type="ECO:0000313" key="2">
    <source>
        <dbReference type="EMBL" id="MFM9652445.1"/>
    </source>
</evidence>
<feature type="region of interest" description="Disordered" evidence="1">
    <location>
        <begin position="75"/>
        <end position="97"/>
    </location>
</feature>
<dbReference type="Gene3D" id="3.30.160.240">
    <property type="entry name" value="Rv1738"/>
    <property type="match status" value="1"/>
</dbReference>
<sequence>MPHTLEWNVRLHLFEDDEGTTKAHLVLDTGTTELTGHGTAHCHPADANVPEIGDELAAGRAMNDLARQLQKTAERDIEAVGAPAPRTHEREAAGWPT</sequence>
<proteinExistence type="predicted"/>
<dbReference type="EMBL" id="JBJVNE010000029">
    <property type="protein sequence ID" value="MFM9652445.1"/>
    <property type="molecule type" value="Genomic_DNA"/>
</dbReference>
<evidence type="ECO:0000256" key="1">
    <source>
        <dbReference type="SAM" id="MobiDB-lite"/>
    </source>
</evidence>
<keyword evidence="3" id="KW-1185">Reference proteome</keyword>
<dbReference type="SUPFAM" id="SSF143212">
    <property type="entry name" value="Rv2632c-like"/>
    <property type="match status" value="1"/>
</dbReference>
<dbReference type="InterPro" id="IPR015057">
    <property type="entry name" value="Rv2632c-like"/>
</dbReference>
<name>A0ABW9IVH2_STRGJ</name>
<dbReference type="InterPro" id="IPR038070">
    <property type="entry name" value="Rv2632c-like_sf"/>
</dbReference>